<keyword evidence="2" id="KW-1185">Reference proteome</keyword>
<evidence type="ECO:0000313" key="2">
    <source>
        <dbReference type="Proteomes" id="UP001218788"/>
    </source>
</evidence>
<accession>A0ABT5LA01</accession>
<name>A0ABT5LA01_9ALTE</name>
<reference evidence="1 2" key="1">
    <citation type="submission" date="2022-10" db="EMBL/GenBank/DDBJ databases">
        <title>Alteromonas sp. chi3 Genome sequencing.</title>
        <authorList>
            <person name="Park S."/>
        </authorList>
    </citation>
    <scope>NUCLEOTIDE SEQUENCE [LARGE SCALE GENOMIC DNA]</scope>
    <source>
        <strain evidence="2">chi3</strain>
    </source>
</reference>
<dbReference type="EMBL" id="JAQQXP010000005">
    <property type="protein sequence ID" value="MDC8833002.1"/>
    <property type="molecule type" value="Genomic_DNA"/>
</dbReference>
<dbReference type="Proteomes" id="UP001218788">
    <property type="component" value="Unassembled WGS sequence"/>
</dbReference>
<evidence type="ECO:0000313" key="1">
    <source>
        <dbReference type="EMBL" id="MDC8833002.1"/>
    </source>
</evidence>
<organism evidence="1 2">
    <name type="scientific">Alteromonas gilva</name>
    <dbReference type="NCBI Taxonomy" id="2987522"/>
    <lineage>
        <taxon>Bacteria</taxon>
        <taxon>Pseudomonadati</taxon>
        <taxon>Pseudomonadota</taxon>
        <taxon>Gammaproteobacteria</taxon>
        <taxon>Alteromonadales</taxon>
        <taxon>Alteromonadaceae</taxon>
        <taxon>Alteromonas/Salinimonas group</taxon>
        <taxon>Alteromonas</taxon>
    </lineage>
</organism>
<gene>
    <name evidence="1" type="ORF">OIK42_19785</name>
</gene>
<proteinExistence type="predicted"/>
<dbReference type="RefSeq" id="WP_273642920.1">
    <property type="nucleotide sequence ID" value="NZ_JAQQXP010000005.1"/>
</dbReference>
<sequence>MNKQLQKNSPVMLELQQNIRLHWLLLLIAVILLLSLTKSLSDSSDEFAAEVQNKLQMLGRLQRAADDEVPDSVMQSVRESVETIKQTIPVAQSVSVAEAEALSAVSKLTTEFISDGRASLVGSSELNFGTSRFWQVRVEYQGKMSQRNLSGLLAIMDGSKPALRIISLRYRPGRSDSITVVLDFLYRNAKE</sequence>
<comment type="caution">
    <text evidence="1">The sequence shown here is derived from an EMBL/GenBank/DDBJ whole genome shotgun (WGS) entry which is preliminary data.</text>
</comment>
<protein>
    <submittedName>
        <fullName evidence="1">Uncharacterized protein</fullName>
    </submittedName>
</protein>